<dbReference type="Pfam" id="PF04827">
    <property type="entry name" value="Plant_tran"/>
    <property type="match status" value="1"/>
</dbReference>
<dbReference type="STRING" id="109376.A0A0D3AQS6"/>
<keyword evidence="2" id="KW-1185">Reference proteome</keyword>
<proteinExistence type="predicted"/>
<dbReference type="InterPro" id="IPR006912">
    <property type="entry name" value="Harbinger_derived_prot"/>
</dbReference>
<dbReference type="EnsemblPlants" id="Bo2g085090.1">
    <property type="protein sequence ID" value="Bo2g085090.1"/>
    <property type="gene ID" value="Bo2g085090"/>
</dbReference>
<protein>
    <submittedName>
        <fullName evidence="1">Uncharacterized protein</fullName>
    </submittedName>
</protein>
<dbReference type="PANTHER" id="PTHR47150:SF5">
    <property type="entry name" value="OS07G0546750 PROTEIN"/>
    <property type="match status" value="1"/>
</dbReference>
<dbReference type="Gramene" id="Bo2g085090.1">
    <property type="protein sequence ID" value="Bo2g085090.1"/>
    <property type="gene ID" value="Bo2g085090"/>
</dbReference>
<accession>A0A0D3AQS6</accession>
<dbReference type="HOGENOM" id="CLU_012390_8_0_1"/>
<dbReference type="AlphaFoldDB" id="A0A0D3AQS6"/>
<sequence length="200" mass="23479">MTSSSHNNPDDFDQYFDQCFDQTFENLVVAYGGQEEERPERKKRVYIERNREAGHIRLWNDYFSETQTYPENFFRRRFRMNRLGLSTLQKCTVAIRVLAYDTAADTVDEYLRLGETTTRACVEKFVEGIINLFGDEYLRRPTPADLQRLLDIGTLNDINVLDRSFVFDDIINGQAPQVTYSVNGREYQLAYYLTDGIYPK</sequence>
<reference evidence="1" key="2">
    <citation type="submission" date="2015-03" db="UniProtKB">
        <authorList>
            <consortium name="EnsemblPlants"/>
        </authorList>
    </citation>
    <scope>IDENTIFICATION</scope>
</reference>
<evidence type="ECO:0000313" key="2">
    <source>
        <dbReference type="Proteomes" id="UP000032141"/>
    </source>
</evidence>
<evidence type="ECO:0000313" key="1">
    <source>
        <dbReference type="EnsemblPlants" id="Bo2g085090.1"/>
    </source>
</evidence>
<dbReference type="PANTHER" id="PTHR47150">
    <property type="entry name" value="OS12G0169200 PROTEIN"/>
    <property type="match status" value="1"/>
</dbReference>
<reference evidence="1 2" key="1">
    <citation type="journal article" date="2014" name="Genome Biol.">
        <title>Transcriptome and methylome profiling reveals relics of genome dominance in the mesopolyploid Brassica oleracea.</title>
        <authorList>
            <person name="Parkin I.A."/>
            <person name="Koh C."/>
            <person name="Tang H."/>
            <person name="Robinson S.J."/>
            <person name="Kagale S."/>
            <person name="Clarke W.E."/>
            <person name="Town C.D."/>
            <person name="Nixon J."/>
            <person name="Krishnakumar V."/>
            <person name="Bidwell S.L."/>
            <person name="Denoeud F."/>
            <person name="Belcram H."/>
            <person name="Links M.G."/>
            <person name="Just J."/>
            <person name="Clarke C."/>
            <person name="Bender T."/>
            <person name="Huebert T."/>
            <person name="Mason A.S."/>
            <person name="Pires J.C."/>
            <person name="Barker G."/>
            <person name="Moore J."/>
            <person name="Walley P.G."/>
            <person name="Manoli S."/>
            <person name="Batley J."/>
            <person name="Edwards D."/>
            <person name="Nelson M.N."/>
            <person name="Wang X."/>
            <person name="Paterson A.H."/>
            <person name="King G."/>
            <person name="Bancroft I."/>
            <person name="Chalhoub B."/>
            <person name="Sharpe A.G."/>
        </authorList>
    </citation>
    <scope>NUCLEOTIDE SEQUENCE</scope>
    <source>
        <strain evidence="1 2">cv. TO1000</strain>
    </source>
</reference>
<dbReference type="Proteomes" id="UP000032141">
    <property type="component" value="Chromosome C2"/>
</dbReference>
<organism evidence="1 2">
    <name type="scientific">Brassica oleracea var. oleracea</name>
    <dbReference type="NCBI Taxonomy" id="109376"/>
    <lineage>
        <taxon>Eukaryota</taxon>
        <taxon>Viridiplantae</taxon>
        <taxon>Streptophyta</taxon>
        <taxon>Embryophyta</taxon>
        <taxon>Tracheophyta</taxon>
        <taxon>Spermatophyta</taxon>
        <taxon>Magnoliopsida</taxon>
        <taxon>eudicotyledons</taxon>
        <taxon>Gunneridae</taxon>
        <taxon>Pentapetalae</taxon>
        <taxon>rosids</taxon>
        <taxon>malvids</taxon>
        <taxon>Brassicales</taxon>
        <taxon>Brassicaceae</taxon>
        <taxon>Brassiceae</taxon>
        <taxon>Brassica</taxon>
    </lineage>
</organism>
<name>A0A0D3AQS6_BRAOL</name>
<dbReference type="OMA" id="ANPMYTE"/>